<evidence type="ECO:0000313" key="2">
    <source>
        <dbReference type="Proteomes" id="UP001062846"/>
    </source>
</evidence>
<dbReference type="Proteomes" id="UP001062846">
    <property type="component" value="Chromosome 9"/>
</dbReference>
<gene>
    <name evidence="1" type="ORF">RHMOL_Rhmol09G0111200</name>
</gene>
<accession>A0ACC0MD93</accession>
<keyword evidence="2" id="KW-1185">Reference proteome</keyword>
<protein>
    <submittedName>
        <fullName evidence="1">Uncharacterized protein</fullName>
    </submittedName>
</protein>
<name>A0ACC0MD93_RHOML</name>
<dbReference type="EMBL" id="CM046396">
    <property type="protein sequence ID" value="KAI8538536.1"/>
    <property type="molecule type" value="Genomic_DNA"/>
</dbReference>
<evidence type="ECO:0000313" key="1">
    <source>
        <dbReference type="EMBL" id="KAI8538536.1"/>
    </source>
</evidence>
<comment type="caution">
    <text evidence="1">The sequence shown here is derived from an EMBL/GenBank/DDBJ whole genome shotgun (WGS) entry which is preliminary data.</text>
</comment>
<organism evidence="1 2">
    <name type="scientific">Rhododendron molle</name>
    <name type="common">Chinese azalea</name>
    <name type="synonym">Azalea mollis</name>
    <dbReference type="NCBI Taxonomy" id="49168"/>
    <lineage>
        <taxon>Eukaryota</taxon>
        <taxon>Viridiplantae</taxon>
        <taxon>Streptophyta</taxon>
        <taxon>Embryophyta</taxon>
        <taxon>Tracheophyta</taxon>
        <taxon>Spermatophyta</taxon>
        <taxon>Magnoliopsida</taxon>
        <taxon>eudicotyledons</taxon>
        <taxon>Gunneridae</taxon>
        <taxon>Pentapetalae</taxon>
        <taxon>asterids</taxon>
        <taxon>Ericales</taxon>
        <taxon>Ericaceae</taxon>
        <taxon>Ericoideae</taxon>
        <taxon>Rhodoreae</taxon>
        <taxon>Rhododendron</taxon>
    </lineage>
</organism>
<proteinExistence type="predicted"/>
<sequence>MPKNHETKPQSTIHGIARQQWQRGRGGGNSGAAGEVPGPNGSPPRDPARGKGVVAEEEEATEVPVEYREEDIAFRPAASAVTSSSHVPVTKYDIDEHLPDDLLARLLEENPEIGEIVLKAKEERARAIAASEAAERAEREQKDGEDLLREAEAEERAGAEAQRPRVTAVAKAGAMRWPDYAAETYTPPTPHLLIPSGFLAYTPQRSEYDDKTVLRDPQTHITNTWSEVPNEWVNKAIRRMLALENVVRRAASGFPLELRYPARSPPRGQRAAAKKLEEQEDTVTSTEETGSQDSRFTDRTTATGQEFAGSCCKEKASRQAMARAEEQFRIAMRKRPASEEQRAQKRPKLVLLPTFEDEEEDDGEDEERRKSTHPPAAIPMIPLMIQHTRKTPRRGLMTVITMVMTTVAILACKIGSEARIEVPSGAFYFLHFSFCFWGLRAQTKLNIPEELSASIIQNGNLNIVRLIELRERFGLPTFDSHNLQAYEYSWNNRELEEPLSDPITWLESRYVKWLHKEVKAKLGDTSESRWNQVCTRNKL</sequence>
<reference evidence="1" key="1">
    <citation type="submission" date="2022-02" db="EMBL/GenBank/DDBJ databases">
        <title>Plant Genome Project.</title>
        <authorList>
            <person name="Zhang R.-G."/>
        </authorList>
    </citation>
    <scope>NUCLEOTIDE SEQUENCE</scope>
    <source>
        <strain evidence="1">AT1</strain>
    </source>
</reference>